<protein>
    <submittedName>
        <fullName evidence="2">CGNR zinc finger domain-containing protein</fullName>
    </submittedName>
</protein>
<accession>A0A7G8BKZ8</accession>
<dbReference type="AlphaFoldDB" id="A0A7G8BKZ8"/>
<dbReference type="PANTHER" id="PTHR35525">
    <property type="entry name" value="BLL6575 PROTEIN"/>
    <property type="match status" value="1"/>
</dbReference>
<evidence type="ECO:0000259" key="1">
    <source>
        <dbReference type="Pfam" id="PF11706"/>
    </source>
</evidence>
<reference evidence="2 3" key="1">
    <citation type="submission" date="2020-08" db="EMBL/GenBank/DDBJ databases">
        <title>Edaphobacter telluris sp. nov. and Acidobacterium dinghuensis sp. nov., two acidobacteria isolated from forest soil.</title>
        <authorList>
            <person name="Fu J."/>
            <person name="Qiu L."/>
        </authorList>
    </citation>
    <scope>NUCLEOTIDE SEQUENCE [LARGE SCALE GENOMIC DNA]</scope>
    <source>
        <strain evidence="2">4Y35</strain>
    </source>
</reference>
<dbReference type="Pfam" id="PF11706">
    <property type="entry name" value="zf-CGNR"/>
    <property type="match status" value="1"/>
</dbReference>
<dbReference type="PANTHER" id="PTHR35525:SF3">
    <property type="entry name" value="BLL6575 PROTEIN"/>
    <property type="match status" value="1"/>
</dbReference>
<dbReference type="Gene3D" id="1.10.3300.10">
    <property type="entry name" value="Jann2411-like domain"/>
    <property type="match status" value="1"/>
</dbReference>
<dbReference type="Proteomes" id="UP000515312">
    <property type="component" value="Chromosome"/>
</dbReference>
<proteinExistence type="predicted"/>
<gene>
    <name evidence="2" type="ORF">H7849_04415</name>
</gene>
<evidence type="ECO:0000313" key="2">
    <source>
        <dbReference type="EMBL" id="QNI33218.1"/>
    </source>
</evidence>
<keyword evidence="3" id="KW-1185">Reference proteome</keyword>
<dbReference type="EMBL" id="CP060394">
    <property type="protein sequence ID" value="QNI33218.1"/>
    <property type="molecule type" value="Genomic_DNA"/>
</dbReference>
<dbReference type="InterPro" id="IPR023286">
    <property type="entry name" value="ABATE_dom_sf"/>
</dbReference>
<dbReference type="KEGG" id="adin:H7849_04415"/>
<dbReference type="SUPFAM" id="SSF160904">
    <property type="entry name" value="Jann2411-like"/>
    <property type="match status" value="1"/>
</dbReference>
<dbReference type="InterPro" id="IPR021005">
    <property type="entry name" value="Znf_CGNR"/>
</dbReference>
<evidence type="ECO:0000313" key="3">
    <source>
        <dbReference type="Proteomes" id="UP000515312"/>
    </source>
</evidence>
<name>A0A7G8BKZ8_9BACT</name>
<organism evidence="2 3">
    <name type="scientific">Alloacidobacterium dinghuense</name>
    <dbReference type="NCBI Taxonomy" id="2763107"/>
    <lineage>
        <taxon>Bacteria</taxon>
        <taxon>Pseudomonadati</taxon>
        <taxon>Acidobacteriota</taxon>
        <taxon>Terriglobia</taxon>
        <taxon>Terriglobales</taxon>
        <taxon>Acidobacteriaceae</taxon>
        <taxon>Alloacidobacterium</taxon>
    </lineage>
</organism>
<feature type="domain" description="Zinc finger CGNR" evidence="1">
    <location>
        <begin position="106"/>
        <end position="147"/>
    </location>
</feature>
<dbReference type="InterPro" id="IPR010852">
    <property type="entry name" value="ABATE"/>
</dbReference>
<sequence>MWTIREGFRDTPSSTTWPDGALLRKARNLREIARNAVEARKSKKTIPLEELNDFLGHLVSHCILKAKSRIEFRLERVYRQKTVEEYLAPVAESVTELLSHADFDLVRHCEGEQCVLRFYDRTKSQRRRWCSPQFRGNRAKVAAFRARAKRSR</sequence>